<reference evidence="9" key="2">
    <citation type="journal article" date="2022" name="Microbiol. Resour. Announc.">
        <title>Metagenome Sequencing to Explore Phylogenomics of Terrestrial Cyanobacteria.</title>
        <authorList>
            <person name="Ward R.D."/>
            <person name="Stajich J.E."/>
            <person name="Johansen J.R."/>
            <person name="Huntemann M."/>
            <person name="Clum A."/>
            <person name="Foster B."/>
            <person name="Foster B."/>
            <person name="Roux S."/>
            <person name="Palaniappan K."/>
            <person name="Varghese N."/>
            <person name="Mukherjee S."/>
            <person name="Reddy T.B.K."/>
            <person name="Daum C."/>
            <person name="Copeland A."/>
            <person name="Chen I.A."/>
            <person name="Ivanova N.N."/>
            <person name="Kyrpides N.C."/>
            <person name="Shapiro N."/>
            <person name="Eloe-Fadrosh E.A."/>
            <person name="Pietrasiak N."/>
        </authorList>
    </citation>
    <scope>NUCLEOTIDE SEQUENCE</scope>
    <source>
        <strain evidence="9">UHER 2000/2452</strain>
    </source>
</reference>
<evidence type="ECO:0000256" key="6">
    <source>
        <dbReference type="ARBA" id="ARBA00023136"/>
    </source>
</evidence>
<dbReference type="InterPro" id="IPR037185">
    <property type="entry name" value="EmrE-like"/>
</dbReference>
<dbReference type="PANTHER" id="PTHR30561">
    <property type="entry name" value="SMR FAMILY PROTON-DEPENDENT DRUG EFFLUX TRANSPORTER SUGE"/>
    <property type="match status" value="1"/>
</dbReference>
<keyword evidence="6 8" id="KW-0472">Membrane</keyword>
<dbReference type="GO" id="GO:0005886">
    <property type="term" value="C:plasma membrane"/>
    <property type="evidence" value="ECO:0007669"/>
    <property type="project" value="UniProtKB-SubCell"/>
</dbReference>
<comment type="similarity">
    <text evidence="7">Belongs to the drug/metabolite transporter (DMT) superfamily. Small multidrug resistance (SMR) (TC 2.A.7.1) family.</text>
</comment>
<evidence type="ECO:0000256" key="3">
    <source>
        <dbReference type="ARBA" id="ARBA00022475"/>
    </source>
</evidence>
<evidence type="ECO:0000313" key="10">
    <source>
        <dbReference type="Proteomes" id="UP000757435"/>
    </source>
</evidence>
<comment type="subcellular location">
    <subcellularLocation>
        <location evidence="1 7">Cell membrane</location>
        <topology evidence="1 7">Multi-pass membrane protein</topology>
    </subcellularLocation>
</comment>
<feature type="transmembrane region" description="Helical" evidence="8">
    <location>
        <begin position="29"/>
        <end position="50"/>
    </location>
</feature>
<dbReference type="PANTHER" id="PTHR30561:SF1">
    <property type="entry name" value="MULTIDRUG TRANSPORTER EMRE"/>
    <property type="match status" value="1"/>
</dbReference>
<dbReference type="EMBL" id="JAHHHD010000048">
    <property type="protein sequence ID" value="MBW4661881.1"/>
    <property type="molecule type" value="Genomic_DNA"/>
</dbReference>
<dbReference type="Proteomes" id="UP000757435">
    <property type="component" value="Unassembled WGS sequence"/>
</dbReference>
<reference evidence="9" key="1">
    <citation type="submission" date="2021-05" db="EMBL/GenBank/DDBJ databases">
        <authorList>
            <person name="Pietrasiak N."/>
            <person name="Ward R."/>
            <person name="Stajich J.E."/>
            <person name="Kurbessoian T."/>
        </authorList>
    </citation>
    <scope>NUCLEOTIDE SEQUENCE</scope>
    <source>
        <strain evidence="9">UHER 2000/2452</strain>
    </source>
</reference>
<evidence type="ECO:0000256" key="2">
    <source>
        <dbReference type="ARBA" id="ARBA00022448"/>
    </source>
</evidence>
<name>A0A951UPE7_9CYAN</name>
<feature type="transmembrane region" description="Helical" evidence="8">
    <location>
        <begin position="84"/>
        <end position="104"/>
    </location>
</feature>
<protein>
    <submittedName>
        <fullName evidence="9">Multidrug efflux SMR transporter</fullName>
    </submittedName>
</protein>
<feature type="transmembrane region" description="Helical" evidence="8">
    <location>
        <begin position="57"/>
        <end position="78"/>
    </location>
</feature>
<comment type="caution">
    <text evidence="9">The sequence shown here is derived from an EMBL/GenBank/DDBJ whole genome shotgun (WGS) entry which is preliminary data.</text>
</comment>
<dbReference type="FunFam" id="1.10.3730.20:FF:000001">
    <property type="entry name" value="Quaternary ammonium compound resistance transporter SugE"/>
    <property type="match status" value="1"/>
</dbReference>
<accession>A0A951UPE7</accession>
<dbReference type="Pfam" id="PF00893">
    <property type="entry name" value="Multi_Drug_Res"/>
    <property type="match status" value="1"/>
</dbReference>
<gene>
    <name evidence="9" type="ORF">KME15_24710</name>
</gene>
<evidence type="ECO:0000256" key="7">
    <source>
        <dbReference type="RuleBase" id="RU003942"/>
    </source>
</evidence>
<keyword evidence="4 7" id="KW-0812">Transmembrane</keyword>
<evidence type="ECO:0000256" key="4">
    <source>
        <dbReference type="ARBA" id="ARBA00022692"/>
    </source>
</evidence>
<evidence type="ECO:0000313" key="9">
    <source>
        <dbReference type="EMBL" id="MBW4661881.1"/>
    </source>
</evidence>
<organism evidence="9 10">
    <name type="scientific">Drouetiella hepatica Uher 2000/2452</name>
    <dbReference type="NCBI Taxonomy" id="904376"/>
    <lineage>
        <taxon>Bacteria</taxon>
        <taxon>Bacillati</taxon>
        <taxon>Cyanobacteriota</taxon>
        <taxon>Cyanophyceae</taxon>
        <taxon>Oculatellales</taxon>
        <taxon>Oculatellaceae</taxon>
        <taxon>Drouetiella</taxon>
    </lineage>
</organism>
<keyword evidence="2" id="KW-0813">Transport</keyword>
<proteinExistence type="inferred from homology"/>
<evidence type="ECO:0000256" key="1">
    <source>
        <dbReference type="ARBA" id="ARBA00004651"/>
    </source>
</evidence>
<dbReference type="GO" id="GO:0022857">
    <property type="term" value="F:transmembrane transporter activity"/>
    <property type="evidence" value="ECO:0007669"/>
    <property type="project" value="InterPro"/>
</dbReference>
<dbReference type="Gene3D" id="1.10.3730.20">
    <property type="match status" value="1"/>
</dbReference>
<sequence length="107" mass="11742">MDQLFLFLAIFFEIAGTYSLKMSNGFSKVIYIPSVILAYSLAFTFFGFSLKSIDISIAYAIWSGIGIVGTTLFGILFFNESIDFSKAMFIGLILVGVVGLNFSAHHS</sequence>
<dbReference type="InterPro" id="IPR000390">
    <property type="entry name" value="Small_drug/metabolite_transptr"/>
</dbReference>
<keyword evidence="5 8" id="KW-1133">Transmembrane helix</keyword>
<keyword evidence="3" id="KW-1003">Cell membrane</keyword>
<dbReference type="InterPro" id="IPR045324">
    <property type="entry name" value="Small_multidrug_res"/>
</dbReference>
<dbReference type="AlphaFoldDB" id="A0A951UPE7"/>
<dbReference type="SUPFAM" id="SSF103481">
    <property type="entry name" value="Multidrug resistance efflux transporter EmrE"/>
    <property type="match status" value="1"/>
</dbReference>
<evidence type="ECO:0000256" key="8">
    <source>
        <dbReference type="SAM" id="Phobius"/>
    </source>
</evidence>
<evidence type="ECO:0000256" key="5">
    <source>
        <dbReference type="ARBA" id="ARBA00022989"/>
    </source>
</evidence>